<feature type="non-terminal residue" evidence="7">
    <location>
        <position position="1"/>
    </location>
</feature>
<protein>
    <submittedName>
        <fullName evidence="7">Uncharacterized protein</fullName>
    </submittedName>
</protein>
<keyword evidence="4" id="KW-1133">Transmembrane helix</keyword>
<evidence type="ECO:0000256" key="5">
    <source>
        <dbReference type="ARBA" id="ARBA00023136"/>
    </source>
</evidence>
<keyword evidence="2" id="KW-0812">Transmembrane</keyword>
<dbReference type="AlphaFoldDB" id="A0A8S4PBG3"/>
<dbReference type="PANTHER" id="PTHR12270">
    <property type="entry name" value="GLYCOSYLTRANSFERASE-RELATED"/>
    <property type="match status" value="1"/>
</dbReference>
<gene>
    <name evidence="7" type="ORF">OFUS_LOCUS16567</name>
</gene>
<dbReference type="EMBL" id="CAIIXF020000008">
    <property type="protein sequence ID" value="CAH1791490.1"/>
    <property type="molecule type" value="Genomic_DNA"/>
</dbReference>
<proteinExistence type="predicted"/>
<dbReference type="GO" id="GO:0042285">
    <property type="term" value="F:xylosyltransferase activity"/>
    <property type="evidence" value="ECO:0007669"/>
    <property type="project" value="TreeGrafter"/>
</dbReference>
<name>A0A8S4PBG3_OWEFU</name>
<sequence length="248" mass="29182">ADRLYMLKDVLPYWDGPVSIAIYIPASESPSDKPIYDDEYIIHKLKNLAQRCEMTILYGTFYMEKYPINTLRNHAIRRVQSEYLLLSDSNLLPSFNFQRHAKTEINLLKFVVDLDDHTYTDMDRIAFVAPAFEYLKTPFKSKNLAKSKVELKKLYKTKSDIRIYNGAGSDKHKATDYEFWFETSHSYEVTDYQIKYEPYVVLRKHSQLPLYDERFVGYGMNKVSYLMELKAAGYTFIVLPNCWVSHIP</sequence>
<dbReference type="SUPFAM" id="SSF53448">
    <property type="entry name" value="Nucleotide-diphospho-sugar transferases"/>
    <property type="match status" value="1"/>
</dbReference>
<dbReference type="GO" id="GO:0035269">
    <property type="term" value="P:protein O-linked glycosylation via mannose"/>
    <property type="evidence" value="ECO:0007669"/>
    <property type="project" value="TreeGrafter"/>
</dbReference>
<keyword evidence="3" id="KW-0735">Signal-anchor</keyword>
<dbReference type="Pfam" id="PF13896">
    <property type="entry name" value="Glyco_transf_49"/>
    <property type="match status" value="1"/>
</dbReference>
<evidence type="ECO:0000256" key="6">
    <source>
        <dbReference type="ARBA" id="ARBA00023180"/>
    </source>
</evidence>
<comment type="subcellular location">
    <subcellularLocation>
        <location evidence="1">Membrane</location>
        <topology evidence="1">Single-pass type II membrane protein</topology>
    </subcellularLocation>
</comment>
<dbReference type="OrthoDB" id="411524at2759"/>
<keyword evidence="8" id="KW-1185">Reference proteome</keyword>
<organism evidence="7 8">
    <name type="scientific">Owenia fusiformis</name>
    <name type="common">Polychaete worm</name>
    <dbReference type="NCBI Taxonomy" id="6347"/>
    <lineage>
        <taxon>Eukaryota</taxon>
        <taxon>Metazoa</taxon>
        <taxon>Spiralia</taxon>
        <taxon>Lophotrochozoa</taxon>
        <taxon>Annelida</taxon>
        <taxon>Polychaeta</taxon>
        <taxon>Sedentaria</taxon>
        <taxon>Canalipalpata</taxon>
        <taxon>Sabellida</taxon>
        <taxon>Oweniida</taxon>
        <taxon>Oweniidae</taxon>
        <taxon>Owenia</taxon>
    </lineage>
</organism>
<evidence type="ECO:0000256" key="2">
    <source>
        <dbReference type="ARBA" id="ARBA00022692"/>
    </source>
</evidence>
<evidence type="ECO:0000313" key="7">
    <source>
        <dbReference type="EMBL" id="CAH1791490.1"/>
    </source>
</evidence>
<evidence type="ECO:0000256" key="1">
    <source>
        <dbReference type="ARBA" id="ARBA00004606"/>
    </source>
</evidence>
<dbReference type="PANTHER" id="PTHR12270:SF52">
    <property type="entry name" value="GLYCOSYLTRANSFERASE-LIKE PROTEIN GNT13-RELATED"/>
    <property type="match status" value="1"/>
</dbReference>
<evidence type="ECO:0000256" key="4">
    <source>
        <dbReference type="ARBA" id="ARBA00022989"/>
    </source>
</evidence>
<dbReference type="GO" id="GO:0015020">
    <property type="term" value="F:glucuronosyltransferase activity"/>
    <property type="evidence" value="ECO:0007669"/>
    <property type="project" value="TreeGrafter"/>
</dbReference>
<dbReference type="Proteomes" id="UP000749559">
    <property type="component" value="Unassembled WGS sequence"/>
</dbReference>
<dbReference type="InterPro" id="IPR051292">
    <property type="entry name" value="Xyl/GlcA_transferase"/>
</dbReference>
<feature type="non-terminal residue" evidence="7">
    <location>
        <position position="248"/>
    </location>
</feature>
<comment type="caution">
    <text evidence="7">The sequence shown here is derived from an EMBL/GenBank/DDBJ whole genome shotgun (WGS) entry which is preliminary data.</text>
</comment>
<dbReference type="GO" id="GO:0016020">
    <property type="term" value="C:membrane"/>
    <property type="evidence" value="ECO:0007669"/>
    <property type="project" value="UniProtKB-SubCell"/>
</dbReference>
<evidence type="ECO:0000313" key="8">
    <source>
        <dbReference type="Proteomes" id="UP000749559"/>
    </source>
</evidence>
<reference evidence="7" key="1">
    <citation type="submission" date="2022-03" db="EMBL/GenBank/DDBJ databases">
        <authorList>
            <person name="Martin C."/>
        </authorList>
    </citation>
    <scope>NUCLEOTIDE SEQUENCE</scope>
</reference>
<keyword evidence="5" id="KW-0472">Membrane</keyword>
<dbReference type="Gene3D" id="3.90.550.10">
    <property type="entry name" value="Spore Coat Polysaccharide Biosynthesis Protein SpsA, Chain A"/>
    <property type="match status" value="1"/>
</dbReference>
<dbReference type="InterPro" id="IPR029044">
    <property type="entry name" value="Nucleotide-diphossugar_trans"/>
</dbReference>
<keyword evidence="6" id="KW-0325">Glycoprotein</keyword>
<accession>A0A8S4PBG3</accession>
<evidence type="ECO:0000256" key="3">
    <source>
        <dbReference type="ARBA" id="ARBA00022968"/>
    </source>
</evidence>